<dbReference type="RefSeq" id="WP_116650836.1">
    <property type="nucleotide sequence ID" value="NZ_QUZK01000037.1"/>
</dbReference>
<dbReference type="SUPFAM" id="SSF52540">
    <property type="entry name" value="P-loop containing nucleoside triphosphate hydrolases"/>
    <property type="match status" value="1"/>
</dbReference>
<protein>
    <submittedName>
        <fullName evidence="3">DUF3482 domain-containing protein</fullName>
    </submittedName>
</protein>
<evidence type="ECO:0000313" key="4">
    <source>
        <dbReference type="Proteomes" id="UP000260351"/>
    </source>
</evidence>
<dbReference type="GO" id="GO:0030488">
    <property type="term" value="P:tRNA methylation"/>
    <property type="evidence" value="ECO:0007669"/>
    <property type="project" value="TreeGrafter"/>
</dbReference>
<comment type="caution">
    <text evidence="3">The sequence shown here is derived from an EMBL/GenBank/DDBJ whole genome shotgun (WGS) entry which is preliminary data.</text>
</comment>
<dbReference type="PANTHER" id="PTHR42714:SF7">
    <property type="entry name" value="G DOMAIN-CONTAINING PROTEIN"/>
    <property type="match status" value="1"/>
</dbReference>
<keyword evidence="4" id="KW-1185">Reference proteome</keyword>
<gene>
    <name evidence="3" type="ORF">DZC52_09150</name>
</gene>
<evidence type="ECO:0000313" key="3">
    <source>
        <dbReference type="EMBL" id="RFF30235.1"/>
    </source>
</evidence>
<dbReference type="InterPro" id="IPR021871">
    <property type="entry name" value="DUF3482"/>
</dbReference>
<dbReference type="GO" id="GO:0005829">
    <property type="term" value="C:cytosol"/>
    <property type="evidence" value="ECO:0007669"/>
    <property type="project" value="TreeGrafter"/>
</dbReference>
<dbReference type="GO" id="GO:0002098">
    <property type="term" value="P:tRNA wobble uridine modification"/>
    <property type="evidence" value="ECO:0007669"/>
    <property type="project" value="TreeGrafter"/>
</dbReference>
<organism evidence="3 4">
    <name type="scientific">Wenzhouxiangella sediminis</name>
    <dbReference type="NCBI Taxonomy" id="1792836"/>
    <lineage>
        <taxon>Bacteria</taxon>
        <taxon>Pseudomonadati</taxon>
        <taxon>Pseudomonadota</taxon>
        <taxon>Gammaproteobacteria</taxon>
        <taxon>Chromatiales</taxon>
        <taxon>Wenzhouxiangellaceae</taxon>
        <taxon>Wenzhouxiangella</taxon>
    </lineage>
</organism>
<dbReference type="AlphaFoldDB" id="A0A3E1K936"/>
<dbReference type="OrthoDB" id="5406017at2"/>
<dbReference type="CDD" id="cd00882">
    <property type="entry name" value="Ras_like_GTPase"/>
    <property type="match status" value="1"/>
</dbReference>
<proteinExistence type="predicted"/>
<evidence type="ECO:0000259" key="2">
    <source>
        <dbReference type="Pfam" id="PF01926"/>
    </source>
</evidence>
<feature type="region of interest" description="Disordered" evidence="1">
    <location>
        <begin position="418"/>
        <end position="438"/>
    </location>
</feature>
<dbReference type="InterPro" id="IPR027417">
    <property type="entry name" value="P-loop_NTPase"/>
</dbReference>
<feature type="domain" description="G" evidence="2">
    <location>
        <begin position="7"/>
        <end position="151"/>
    </location>
</feature>
<dbReference type="Pfam" id="PF01926">
    <property type="entry name" value="MMR_HSR1"/>
    <property type="match status" value="1"/>
</dbReference>
<dbReference type="GO" id="GO:0005525">
    <property type="term" value="F:GTP binding"/>
    <property type="evidence" value="ECO:0007669"/>
    <property type="project" value="InterPro"/>
</dbReference>
<evidence type="ECO:0000256" key="1">
    <source>
        <dbReference type="SAM" id="MobiDB-lite"/>
    </source>
</evidence>
<dbReference type="PANTHER" id="PTHR42714">
    <property type="entry name" value="TRNA MODIFICATION GTPASE GTPBP3"/>
    <property type="match status" value="1"/>
</dbReference>
<reference evidence="3 4" key="1">
    <citation type="submission" date="2018-08" db="EMBL/GenBank/DDBJ databases">
        <title>Wenzhouxiangella salilacus sp. nov., a novel bacterium isolated from a saline lake in Xinjiang Province, China.</title>
        <authorList>
            <person name="Han S."/>
        </authorList>
    </citation>
    <scope>NUCLEOTIDE SEQUENCE [LARGE SCALE GENOMIC DNA]</scope>
    <source>
        <strain evidence="3 4">XDB06</strain>
    </source>
</reference>
<sequence length="465" mass="50940">MSGRHLKVAVVGHTNTGKTSLVRTLTHNRAFGEVRDQGGTTRRIVSGELVADGGARIELFDSPGLESAPELLDWLDRQPGDRHDGPARIRRLIENAETAARFDHEARVLELMLGVDVALYVIDAREPVLEKYQDELAVLGLCARPIVAVLNFTAAPDSRETEWREALARVQLHTVLAFDAAVRDPATELALFEKLKSQLDQHAAALSAWLEHRRAEERRRRRAALEATASLLLDVAAFAREVPADSEAARQRAWREMHDAIHRREQACVDTLLELYRFGREDFDEEELPLSEGGWQADLFDPETLRHYGLRASGYAALGAGAGAAIDVGTGGLSLGAGTLTGAALGAGAGLVRGAGSRLVSRIRGRATLQVDDAVMRLIMVRALELLSALVRRGHGNPGRIRARIVDDLQRRRLPRSVRRARHHPRWSALNEGGGGADSRADALAVLVDELDRLAADAGDRFERH</sequence>
<dbReference type="Gene3D" id="3.40.50.300">
    <property type="entry name" value="P-loop containing nucleotide triphosphate hydrolases"/>
    <property type="match status" value="1"/>
</dbReference>
<name>A0A3E1K936_9GAMM</name>
<accession>A0A3E1K936</accession>
<dbReference type="Proteomes" id="UP000260351">
    <property type="component" value="Unassembled WGS sequence"/>
</dbReference>
<dbReference type="EMBL" id="QUZK01000037">
    <property type="protein sequence ID" value="RFF30235.1"/>
    <property type="molecule type" value="Genomic_DNA"/>
</dbReference>
<dbReference type="Pfam" id="PF11981">
    <property type="entry name" value="DUF3482"/>
    <property type="match status" value="1"/>
</dbReference>
<dbReference type="InterPro" id="IPR006073">
    <property type="entry name" value="GTP-bd"/>
</dbReference>